<sequence length="91" mass="9807">MPDTFRLGQGNEGPFVCGDRDSPTIPLPIFYPMMLERYAIVVVVVVHPSTTGISSRVGFGVSASHTKFIGIAKTLIVTDQIGQLLGLKMSK</sequence>
<protein>
    <submittedName>
        <fullName evidence="1">Uncharacterized protein</fullName>
    </submittedName>
</protein>
<dbReference type="AlphaFoldDB" id="A0A2S4WDQ5"/>
<dbReference type="EMBL" id="PKSM01000041">
    <property type="protein sequence ID" value="POW19872.1"/>
    <property type="molecule type" value="Genomic_DNA"/>
</dbReference>
<dbReference type="OrthoDB" id="6089750at2759"/>
<accession>A0A2S4WDQ5</accession>
<name>A0A2S4WDQ5_9BASI</name>
<comment type="caution">
    <text evidence="1">The sequence shown here is derived from an EMBL/GenBank/DDBJ whole genome shotgun (WGS) entry which is preliminary data.</text>
</comment>
<proteinExistence type="predicted"/>
<reference evidence="1 2" key="1">
    <citation type="submission" date="2017-12" db="EMBL/GenBank/DDBJ databases">
        <title>Gene loss provides genomic basis for host adaptation in cereal stripe rust fungi.</title>
        <authorList>
            <person name="Xia C."/>
        </authorList>
    </citation>
    <scope>NUCLEOTIDE SEQUENCE [LARGE SCALE GENOMIC DNA]</scope>
    <source>
        <strain evidence="1 2">93TX-2</strain>
    </source>
</reference>
<evidence type="ECO:0000313" key="2">
    <source>
        <dbReference type="Proteomes" id="UP000238274"/>
    </source>
</evidence>
<reference evidence="2" key="3">
    <citation type="journal article" date="2018" name="Mol. Plant Microbe Interact.">
        <title>Genome sequence resources for the wheat stripe rust pathogen (Puccinia striiformis f. sp. tritici) and the barley stripe rust pathogen (Puccinia striiformis f. sp. hordei).</title>
        <authorList>
            <person name="Xia C."/>
            <person name="Wang M."/>
            <person name="Yin C."/>
            <person name="Cornejo O.E."/>
            <person name="Hulbert S.H."/>
            <person name="Chen X."/>
        </authorList>
    </citation>
    <scope>NUCLEOTIDE SEQUENCE [LARGE SCALE GENOMIC DNA]</scope>
    <source>
        <strain evidence="2">93TX-2</strain>
    </source>
</reference>
<evidence type="ECO:0000313" key="1">
    <source>
        <dbReference type="EMBL" id="POW19872.1"/>
    </source>
</evidence>
<organism evidence="1 2">
    <name type="scientific">Puccinia striiformis</name>
    <dbReference type="NCBI Taxonomy" id="27350"/>
    <lineage>
        <taxon>Eukaryota</taxon>
        <taxon>Fungi</taxon>
        <taxon>Dikarya</taxon>
        <taxon>Basidiomycota</taxon>
        <taxon>Pucciniomycotina</taxon>
        <taxon>Pucciniomycetes</taxon>
        <taxon>Pucciniales</taxon>
        <taxon>Pucciniaceae</taxon>
        <taxon>Puccinia</taxon>
    </lineage>
</organism>
<gene>
    <name evidence="1" type="ORF">PSHT_04039</name>
</gene>
<dbReference type="VEuPathDB" id="FungiDB:PSHT_04039"/>
<dbReference type="VEuPathDB" id="FungiDB:PSTT_01839"/>
<keyword evidence="2" id="KW-1185">Reference proteome</keyword>
<reference evidence="2" key="2">
    <citation type="journal article" date="2018" name="BMC Genomics">
        <title>Genomic insights into host adaptation between the wheat stripe rust pathogen (Puccinia striiformis f. sp. tritici) and the barley stripe rust pathogen (Puccinia striiformis f. sp. hordei).</title>
        <authorList>
            <person name="Xia C."/>
            <person name="Wang M."/>
            <person name="Yin C."/>
            <person name="Cornejo O.E."/>
            <person name="Hulbert S.H."/>
            <person name="Chen X."/>
        </authorList>
    </citation>
    <scope>NUCLEOTIDE SEQUENCE [LARGE SCALE GENOMIC DNA]</scope>
    <source>
        <strain evidence="2">93TX-2</strain>
    </source>
</reference>
<dbReference type="Proteomes" id="UP000238274">
    <property type="component" value="Unassembled WGS sequence"/>
</dbReference>